<evidence type="ECO:0000256" key="1">
    <source>
        <dbReference type="SAM" id="Phobius"/>
    </source>
</evidence>
<dbReference type="EMBL" id="JADAKE010000001">
    <property type="protein sequence ID" value="MBF8807079.1"/>
    <property type="molecule type" value="Genomic_DNA"/>
</dbReference>
<dbReference type="Proteomes" id="UP000637757">
    <property type="component" value="Unassembled WGS sequence"/>
</dbReference>
<keyword evidence="1" id="KW-1133">Transmembrane helix</keyword>
<accession>A0A931AWQ9</accession>
<evidence type="ECO:0000313" key="2">
    <source>
        <dbReference type="EMBL" id="MBF8807079.1"/>
    </source>
</evidence>
<name>A0A931AWQ9_9ENTE</name>
<protein>
    <submittedName>
        <fullName evidence="2">Uncharacterized protein</fullName>
    </submittedName>
</protein>
<reference evidence="2" key="1">
    <citation type="submission" date="2020-09" db="EMBL/GenBank/DDBJ databases">
        <title>Genomic insights into the novelty and pathogenicity of a unique biofilm-forming Enterococcus sp. bacteria (Enterococcus lacertideformus) identified in reptiles.</title>
        <authorList>
            <person name="Agius J.E."/>
            <person name="Phalen D.N."/>
            <person name="Rose K."/>
            <person name="Eden J.-S."/>
        </authorList>
    </citation>
    <scope>NUCLEOTIDE SEQUENCE</scope>
    <source>
        <strain evidence="2">PHRS 0518</strain>
    </source>
</reference>
<proteinExistence type="predicted"/>
<comment type="caution">
    <text evidence="2">The sequence shown here is derived from an EMBL/GenBank/DDBJ whole genome shotgun (WGS) entry which is preliminary data.</text>
</comment>
<organism evidence="2 3">
    <name type="scientific">Enterococcus lacertideformus</name>
    <dbReference type="NCBI Taxonomy" id="2771493"/>
    <lineage>
        <taxon>Bacteria</taxon>
        <taxon>Bacillati</taxon>
        <taxon>Bacillota</taxon>
        <taxon>Bacilli</taxon>
        <taxon>Lactobacillales</taxon>
        <taxon>Enterococcaceae</taxon>
        <taxon>Enterococcus</taxon>
    </lineage>
</organism>
<sequence>MINREKLRIGITASFATILIYLDQQQCRLIVILLSIFMPLLFAKPEFFSYF</sequence>
<feature type="transmembrane region" description="Helical" evidence="1">
    <location>
        <begin position="29"/>
        <end position="48"/>
    </location>
</feature>
<evidence type="ECO:0000313" key="3">
    <source>
        <dbReference type="Proteomes" id="UP000637757"/>
    </source>
</evidence>
<keyword evidence="1" id="KW-0472">Membrane</keyword>
<gene>
    <name evidence="2" type="ORF">IC227_00045</name>
</gene>
<dbReference type="AlphaFoldDB" id="A0A931AWQ9"/>
<keyword evidence="1" id="KW-0812">Transmembrane</keyword>
<keyword evidence="3" id="KW-1185">Reference proteome</keyword>